<comment type="similarity">
    <text evidence="3">Belongs to the MON1/SAND family.</text>
</comment>
<dbReference type="PRINTS" id="PR01546">
    <property type="entry name" value="YEAST73DUF"/>
</dbReference>
<dbReference type="KEGG" id="cci:CC1G_15003"/>
<feature type="compositionally biased region" description="Basic residues" evidence="4">
    <location>
        <begin position="616"/>
        <end position="629"/>
    </location>
</feature>
<dbReference type="Pfam" id="PF19036">
    <property type="entry name" value="Fuz_longin_1"/>
    <property type="match status" value="1"/>
</dbReference>
<dbReference type="GO" id="GO:0006623">
    <property type="term" value="P:protein targeting to vacuole"/>
    <property type="evidence" value="ECO:0007669"/>
    <property type="project" value="UniProtKB-UniRule"/>
</dbReference>
<keyword evidence="3" id="KW-0072">Autophagy</keyword>
<dbReference type="InterPro" id="IPR043970">
    <property type="entry name" value="FUZ/MON1/HPS1_longin_3"/>
</dbReference>
<dbReference type="GO" id="GO:0006914">
    <property type="term" value="P:autophagy"/>
    <property type="evidence" value="ECO:0007669"/>
    <property type="project" value="UniProtKB-UniRule"/>
</dbReference>
<evidence type="ECO:0000256" key="3">
    <source>
        <dbReference type="RuleBase" id="RU367048"/>
    </source>
</evidence>
<dbReference type="GO" id="GO:0032585">
    <property type="term" value="C:multivesicular body membrane"/>
    <property type="evidence" value="ECO:0007669"/>
    <property type="project" value="UniProtKB-SubCell"/>
</dbReference>
<dbReference type="SMART" id="SM01238">
    <property type="entry name" value="IGR"/>
    <property type="match status" value="1"/>
</dbReference>
<feature type="region of interest" description="Disordered" evidence="4">
    <location>
        <begin position="1"/>
        <end position="48"/>
    </location>
</feature>
<dbReference type="Pfam" id="PF19037">
    <property type="entry name" value="Fuz_longin_2"/>
    <property type="match status" value="1"/>
</dbReference>
<dbReference type="HOGENOM" id="CLU_014574_2_1_1"/>
<dbReference type="InterPro" id="IPR043971">
    <property type="entry name" value="FUZ/MON1/HPS1_longin_2"/>
</dbReference>
<evidence type="ECO:0000256" key="4">
    <source>
        <dbReference type="SAM" id="MobiDB-lite"/>
    </source>
</evidence>
<dbReference type="RefSeq" id="XP_002910672.1">
    <property type="nucleotide sequence ID" value="XM_002910626.1"/>
</dbReference>
<feature type="compositionally biased region" description="Polar residues" evidence="4">
    <location>
        <begin position="1"/>
        <end position="10"/>
    </location>
</feature>
<feature type="compositionally biased region" description="Low complexity" evidence="4">
    <location>
        <begin position="15"/>
        <end position="31"/>
    </location>
</feature>
<dbReference type="InterPro" id="IPR004353">
    <property type="entry name" value="Mon1"/>
</dbReference>
<comment type="subcellular location">
    <subcellularLocation>
        <location evidence="3">Endosome</location>
        <location evidence="3">Multivesicular body membrane</location>
        <topology evidence="3">Peripheral membrane protein</topology>
    </subcellularLocation>
    <subcellularLocation>
        <location evidence="1 3">Prevacuolar compartment membrane</location>
        <topology evidence="1 3">Peripheral membrane protein</topology>
    </subcellularLocation>
    <subcellularLocation>
        <location evidence="3">Vacuole membrane</location>
        <topology evidence="3">Peripheral membrane protein</topology>
    </subcellularLocation>
</comment>
<accession>D6RP55</accession>
<dbReference type="Pfam" id="PF19038">
    <property type="entry name" value="Fuz_longin_3"/>
    <property type="match status" value="1"/>
</dbReference>
<feature type="domain" description="Small ribosomal subunit protein mS41 SAM" evidence="5">
    <location>
        <begin position="532"/>
        <end position="586"/>
    </location>
</feature>
<feature type="region of interest" description="Disordered" evidence="4">
    <location>
        <begin position="602"/>
        <end position="629"/>
    </location>
</feature>
<protein>
    <recommendedName>
        <fullName evidence="2 3">Vacuolar fusion protein MON1</fullName>
    </recommendedName>
</protein>
<dbReference type="OrthoDB" id="272411at2759"/>
<dbReference type="InterPro" id="IPR019083">
    <property type="entry name" value="SAM_Ribosomal_mS41"/>
</dbReference>
<dbReference type="AlphaFoldDB" id="D6RP55"/>
<dbReference type="PANTHER" id="PTHR13027:SF7">
    <property type="entry name" value="VACUOLAR FUSION PROTEIN MON1 HOMOLOG"/>
    <property type="match status" value="1"/>
</dbReference>
<keyword evidence="7" id="KW-1185">Reference proteome</keyword>
<evidence type="ECO:0000313" key="6">
    <source>
        <dbReference type="EMBL" id="EFI27178.1"/>
    </source>
</evidence>
<reference evidence="6 7" key="1">
    <citation type="journal article" date="2010" name="Proc. Natl. Acad. Sci. U.S.A.">
        <title>Insights into evolution of multicellular fungi from the assembled chromosomes of the mushroom Coprinopsis cinerea (Coprinus cinereus).</title>
        <authorList>
            <person name="Stajich J.E."/>
            <person name="Wilke S.K."/>
            <person name="Ahren D."/>
            <person name="Au C.H."/>
            <person name="Birren B.W."/>
            <person name="Borodovsky M."/>
            <person name="Burns C."/>
            <person name="Canback B."/>
            <person name="Casselton L.A."/>
            <person name="Cheng C.K."/>
            <person name="Deng J."/>
            <person name="Dietrich F.S."/>
            <person name="Fargo D.C."/>
            <person name="Farman M.L."/>
            <person name="Gathman A.C."/>
            <person name="Goldberg J."/>
            <person name="Guigo R."/>
            <person name="Hoegger P.J."/>
            <person name="Hooker J.B."/>
            <person name="Huggins A."/>
            <person name="James T.Y."/>
            <person name="Kamada T."/>
            <person name="Kilaru S."/>
            <person name="Kodira C."/>
            <person name="Kues U."/>
            <person name="Kupfer D."/>
            <person name="Kwan H.S."/>
            <person name="Lomsadze A."/>
            <person name="Li W."/>
            <person name="Lilly W.W."/>
            <person name="Ma L.J."/>
            <person name="Mackey A.J."/>
            <person name="Manning G."/>
            <person name="Martin F."/>
            <person name="Muraguchi H."/>
            <person name="Natvig D.O."/>
            <person name="Palmerini H."/>
            <person name="Ramesh M.A."/>
            <person name="Rehmeyer C.J."/>
            <person name="Roe B.A."/>
            <person name="Shenoy N."/>
            <person name="Stanke M."/>
            <person name="Ter-Hovhannisyan V."/>
            <person name="Tunlid A."/>
            <person name="Velagapudi R."/>
            <person name="Vision T.J."/>
            <person name="Zeng Q."/>
            <person name="Zolan M.E."/>
            <person name="Pukkila P.J."/>
        </authorList>
    </citation>
    <scope>NUCLEOTIDE SEQUENCE [LARGE SCALE GENOMIC DNA]</scope>
    <source>
        <strain evidence="7">Okayama-7 / 130 / ATCC MYA-4618 / FGSC 9003</strain>
    </source>
</reference>
<dbReference type="PANTHER" id="PTHR13027">
    <property type="entry name" value="SAND PROTEIN-RELATED"/>
    <property type="match status" value="1"/>
</dbReference>
<keyword evidence="3" id="KW-0653">Protein transport</keyword>
<dbReference type="Pfam" id="PF09597">
    <property type="entry name" value="SAM_Ribosomal_mS41"/>
    <property type="match status" value="1"/>
</dbReference>
<evidence type="ECO:0000256" key="1">
    <source>
        <dbReference type="ARBA" id="ARBA00004380"/>
    </source>
</evidence>
<dbReference type="VEuPathDB" id="FungiDB:CC1G_15003"/>
<evidence type="ECO:0000259" key="5">
    <source>
        <dbReference type="SMART" id="SM01238"/>
    </source>
</evidence>
<feature type="compositionally biased region" description="Low complexity" evidence="4">
    <location>
        <begin position="311"/>
        <end position="324"/>
    </location>
</feature>
<dbReference type="GeneID" id="9378709"/>
<name>D6RP55_COPC7</name>
<keyword evidence="3" id="KW-0926">Vacuole</keyword>
<dbReference type="InterPro" id="IPR043972">
    <property type="entry name" value="FUZ/MON1/HPS1_longin_1"/>
</dbReference>
<evidence type="ECO:0000256" key="2">
    <source>
        <dbReference type="ARBA" id="ARBA00018132"/>
    </source>
</evidence>
<dbReference type="OMA" id="AYTCVPL"/>
<dbReference type="GO" id="GO:0016192">
    <property type="term" value="P:vesicle-mediated transport"/>
    <property type="evidence" value="ECO:0007669"/>
    <property type="project" value="InterPro"/>
</dbReference>
<dbReference type="GO" id="GO:0000329">
    <property type="term" value="C:fungal-type vacuole membrane"/>
    <property type="evidence" value="ECO:0007669"/>
    <property type="project" value="TreeGrafter"/>
</dbReference>
<evidence type="ECO:0000313" key="7">
    <source>
        <dbReference type="Proteomes" id="UP000001861"/>
    </source>
</evidence>
<dbReference type="Proteomes" id="UP000001861">
    <property type="component" value="Unassembled WGS sequence"/>
</dbReference>
<dbReference type="InParanoid" id="D6RP55"/>
<comment type="caution">
    <text evidence="6">The sequence shown here is derived from an EMBL/GenBank/DDBJ whole genome shotgun (WGS) entry which is preliminary data.</text>
</comment>
<keyword evidence="3" id="KW-0813">Transport</keyword>
<dbReference type="eggNOG" id="KOG0997">
    <property type="taxonomic scope" value="Eukaryota"/>
</dbReference>
<proteinExistence type="inferred from homology"/>
<organism evidence="6 7">
    <name type="scientific">Coprinopsis cinerea (strain Okayama-7 / 130 / ATCC MYA-4618 / FGSC 9003)</name>
    <name type="common">Inky cap fungus</name>
    <name type="synonym">Hormographiella aspergillata</name>
    <dbReference type="NCBI Taxonomy" id="240176"/>
    <lineage>
        <taxon>Eukaryota</taxon>
        <taxon>Fungi</taxon>
        <taxon>Dikarya</taxon>
        <taxon>Basidiomycota</taxon>
        <taxon>Agaricomycotina</taxon>
        <taxon>Agaricomycetes</taxon>
        <taxon>Agaricomycetidae</taxon>
        <taxon>Agaricales</taxon>
        <taxon>Agaricineae</taxon>
        <taxon>Psathyrellaceae</taxon>
        <taxon>Coprinopsis</taxon>
    </lineage>
</organism>
<dbReference type="EMBL" id="AACS02000008">
    <property type="protein sequence ID" value="EFI27178.1"/>
    <property type="molecule type" value="Genomic_DNA"/>
</dbReference>
<dbReference type="GO" id="GO:0035658">
    <property type="term" value="C:Mon1-Ccz1 complex"/>
    <property type="evidence" value="ECO:0007669"/>
    <property type="project" value="TreeGrafter"/>
</dbReference>
<dbReference type="STRING" id="240176.D6RP55"/>
<feature type="region of interest" description="Disordered" evidence="4">
    <location>
        <begin position="309"/>
        <end position="337"/>
    </location>
</feature>
<keyword evidence="3" id="KW-0967">Endosome</keyword>
<sequence>MAHTPTSRKSSFAAPSRLTLPPTLRPSPSLSNFRAHSHGSSPPHEALAAATKSKELALDSSASSMVNMDMAEGILIQETDSSVDPLGSEDHVSVSAQLDQPMSNADSKQLLREQLKRSLSNRPQQPESSEAARLRGKHAAMNEVVLNAASRYRPREYFILTDAGKPVFVSRPGNEDQDNTASVIGVMQALISVFIDDGDKIRCINAGPTRITFLQRSPLYYVCVSSWGEPESTDILYIIVVAQDRVLTLIRPRKHSIHPADLHIILNTINTPSVYNNPAASSCIPFCLPKFRPNGFVNAYVSFIRTDDYQGPSRPVSPSPSSGSEGDEVSHEPSKPPGLNDFGVALVCITASQDFESVRTWGDNAIKVIALAKLAVEGTLRSLLHSFRAGQTEYSASELGIPGLRHFVYKSRAQVQTTSPIFEDPYDKQSDRRRLVTLYQLIHDAIHARSGQEAPLKLQDSEDDDSSDVGFNLYSERHQPTMSLFSSFLSGASARICRSTLSCTRSFATTVTSAGTERVVPPPRGPGKIRTPEAFLKAIGREADTKLSADGWQQFWMLSGQDMRKAGLAVRDRRYILWCMEKYRQGVPIEEFAHEATPKKTIRGWGPKVQNGERIRSKRIKDKTKKSRP</sequence>
<comment type="function">
    <text evidence="3">Required for multiple vacuole delivery pathways including the cytoplasm to vacuole transport (Cvt), autophagy, pexophagy and endocytosis.</text>
</comment>
<gene>
    <name evidence="6" type="ORF">CC1G_15003</name>
</gene>
<keyword evidence="3" id="KW-0472">Membrane</keyword>